<name>A0A9N7RJI4_STRHE</name>
<comment type="caution">
    <text evidence="2">The sequence shown here is derived from an EMBL/GenBank/DDBJ whole genome shotgun (WGS) entry which is preliminary data.</text>
</comment>
<dbReference type="InterPro" id="IPR000477">
    <property type="entry name" value="RT_dom"/>
</dbReference>
<evidence type="ECO:0000313" key="2">
    <source>
        <dbReference type="EMBL" id="CAA0833358.1"/>
    </source>
</evidence>
<feature type="non-terminal residue" evidence="2">
    <location>
        <position position="666"/>
    </location>
</feature>
<feature type="non-terminal residue" evidence="2">
    <location>
        <position position="1"/>
    </location>
</feature>
<dbReference type="Proteomes" id="UP001153555">
    <property type="component" value="Unassembled WGS sequence"/>
</dbReference>
<reference evidence="2" key="1">
    <citation type="submission" date="2019-12" db="EMBL/GenBank/DDBJ databases">
        <authorList>
            <person name="Scholes J."/>
        </authorList>
    </citation>
    <scope>NUCLEOTIDE SEQUENCE</scope>
</reference>
<dbReference type="OrthoDB" id="913685at2759"/>
<dbReference type="PROSITE" id="PS50878">
    <property type="entry name" value="RT_POL"/>
    <property type="match status" value="1"/>
</dbReference>
<keyword evidence="3" id="KW-1185">Reference proteome</keyword>
<proteinExistence type="predicted"/>
<dbReference type="SUPFAM" id="SSF56672">
    <property type="entry name" value="DNA/RNA polymerases"/>
    <property type="match status" value="1"/>
</dbReference>
<feature type="domain" description="Reverse transcriptase" evidence="1">
    <location>
        <begin position="272"/>
        <end position="550"/>
    </location>
</feature>
<evidence type="ECO:0000259" key="1">
    <source>
        <dbReference type="PROSITE" id="PS50878"/>
    </source>
</evidence>
<protein>
    <submittedName>
        <fullName evidence="2">DNAse I-like superfamily protein</fullName>
    </submittedName>
</protein>
<sequence>TKMEALNFYRTASDHNAIIFYTEVEVSCRRRRFVFDKSWVKQEGITDVVMEGWQVSVDGSQMYQVHQKIKNTRMALLSWHKPLHRNSEKAVKVLTEKMEEMRNNGLERDWEEWASTKAELDQARKEEENYWRLKSRALWLKERDQNSRFFHAFTAQRRKSNSIYRLVTNGGVVCDSKDTIETHMVEFYTSLFTSEGSSANAETLQHISRTIIDDHNSILVQPIEEKEIKAAVFMMESDKAPREDGMTVYFFKHFWNIIKDDVCAAVKSFFLSGNMLKNWKHTVITSILKCLYPDSLSNFRPISLCGVLYKVVANIIAQRLKLCLNSCISSAQTAFVPGRSLLDNVVNAQEVFYYFHKHRSGPHAFMAIKLDMEKAYNRVEWICIKVIMRKMGFHGKFINWILSCISHPTFSFNLNGANCGFVKATRGIRQGDPLSPYLFIIVSEVLSSYLHYLMTSRQFKGIKIAKNAPMLSHLLFADDALVFCKADDYHARLMLNILHNYKGFTGQKVNLHKSSMFLSRNCRPDMVCRISAILSGVVVKRSSRYLGLPLGIGAFKRDAFQFVEESVKARIESWKNNLLSPAGKEVLIKSVLQALPIFVMSCFLLPIGLCKRICRLMAKFWWSKGSSQENSLHWKAWEKMVIPKINGGLGFLDIQTLNKALILKQL</sequence>
<dbReference type="EMBL" id="CACSLK010027839">
    <property type="protein sequence ID" value="CAA0833358.1"/>
    <property type="molecule type" value="Genomic_DNA"/>
</dbReference>
<organism evidence="2 3">
    <name type="scientific">Striga hermonthica</name>
    <name type="common">Purple witchweed</name>
    <name type="synonym">Buchnera hermonthica</name>
    <dbReference type="NCBI Taxonomy" id="68872"/>
    <lineage>
        <taxon>Eukaryota</taxon>
        <taxon>Viridiplantae</taxon>
        <taxon>Streptophyta</taxon>
        <taxon>Embryophyta</taxon>
        <taxon>Tracheophyta</taxon>
        <taxon>Spermatophyta</taxon>
        <taxon>Magnoliopsida</taxon>
        <taxon>eudicotyledons</taxon>
        <taxon>Gunneridae</taxon>
        <taxon>Pentapetalae</taxon>
        <taxon>asterids</taxon>
        <taxon>lamiids</taxon>
        <taxon>Lamiales</taxon>
        <taxon>Orobanchaceae</taxon>
        <taxon>Buchnereae</taxon>
        <taxon>Striga</taxon>
    </lineage>
</organism>
<gene>
    <name evidence="2" type="ORF">SHERM_28621</name>
</gene>
<dbReference type="PANTHER" id="PTHR33116:SF86">
    <property type="entry name" value="REVERSE TRANSCRIPTASE DOMAIN-CONTAINING PROTEIN"/>
    <property type="match status" value="1"/>
</dbReference>
<accession>A0A9N7RJI4</accession>
<dbReference type="Pfam" id="PF00078">
    <property type="entry name" value="RVT_1"/>
    <property type="match status" value="1"/>
</dbReference>
<dbReference type="CDD" id="cd01650">
    <property type="entry name" value="RT_nLTR_like"/>
    <property type="match status" value="1"/>
</dbReference>
<evidence type="ECO:0000313" key="3">
    <source>
        <dbReference type="Proteomes" id="UP001153555"/>
    </source>
</evidence>
<dbReference type="AlphaFoldDB" id="A0A9N7RJI4"/>
<dbReference type="PANTHER" id="PTHR33116">
    <property type="entry name" value="REVERSE TRANSCRIPTASE ZINC-BINDING DOMAIN-CONTAINING PROTEIN-RELATED-RELATED"/>
    <property type="match status" value="1"/>
</dbReference>
<dbReference type="InterPro" id="IPR043502">
    <property type="entry name" value="DNA/RNA_pol_sf"/>
</dbReference>